<sequence length="80" mass="9480">MPYKSKIIFIPFGTMCSTQKPPYQKVYLLENTNMPLKLKILMFVTMSENIYKLLAHNFPERGKVIPNMKIYKVRQILKNI</sequence>
<evidence type="ECO:0000313" key="1">
    <source>
        <dbReference type="EMBL" id="OPD40947.1"/>
    </source>
</evidence>
<dbReference type="Proteomes" id="UP000190187">
    <property type="component" value="Unassembled WGS sequence"/>
</dbReference>
<reference evidence="1 2" key="1">
    <citation type="submission" date="2017-01" db="EMBL/GenBank/DDBJ databases">
        <title>Draft Genome Sequence of Bacillus thuringiensis DNG9.</title>
        <authorList>
            <person name="Rosana A.R."/>
            <person name="Daas M.S."/>
            <person name="Acedo J.Z."/>
            <person name="Case R.J."/>
            <person name="Vederas J.C."/>
            <person name="Nateche F."/>
            <person name="Kebbouche-Gana S."/>
        </authorList>
    </citation>
    <scope>NUCLEOTIDE SEQUENCE [LARGE SCALE GENOMIC DNA]</scope>
    <source>
        <strain evidence="1 2">DNG9</strain>
    </source>
</reference>
<proteinExistence type="predicted"/>
<accession>A0ABD6R0T3</accession>
<dbReference type="EMBL" id="MSTN01000023">
    <property type="protein sequence ID" value="OPD40947.1"/>
    <property type="molecule type" value="Genomic_DNA"/>
</dbReference>
<gene>
    <name evidence="1" type="ORF">BVF97_30800</name>
</gene>
<organism evidence="1 2">
    <name type="scientific">Bacillus thuringiensis</name>
    <dbReference type="NCBI Taxonomy" id="1428"/>
    <lineage>
        <taxon>Bacteria</taxon>
        <taxon>Bacillati</taxon>
        <taxon>Bacillota</taxon>
        <taxon>Bacilli</taxon>
        <taxon>Bacillales</taxon>
        <taxon>Bacillaceae</taxon>
        <taxon>Bacillus</taxon>
        <taxon>Bacillus cereus group</taxon>
    </lineage>
</organism>
<dbReference type="AlphaFoldDB" id="A0ABD6R0T3"/>
<evidence type="ECO:0000313" key="2">
    <source>
        <dbReference type="Proteomes" id="UP000190187"/>
    </source>
</evidence>
<comment type="caution">
    <text evidence="1">The sequence shown here is derived from an EMBL/GenBank/DDBJ whole genome shotgun (WGS) entry which is preliminary data.</text>
</comment>
<name>A0ABD6R0T3_BACTU</name>
<protein>
    <submittedName>
        <fullName evidence="1">Uncharacterized protein</fullName>
    </submittedName>
</protein>